<dbReference type="STRING" id="150374.A0A0M9VVX2"/>
<dbReference type="EMBL" id="LGSR01000008">
    <property type="protein sequence ID" value="KOS21449.1"/>
    <property type="molecule type" value="Genomic_DNA"/>
</dbReference>
<dbReference type="Gene3D" id="1.10.720.30">
    <property type="entry name" value="SAP domain"/>
    <property type="match status" value="1"/>
</dbReference>
<dbReference type="OrthoDB" id="5348404at2759"/>
<name>A0A0M9VVX2_ESCWE</name>
<feature type="compositionally biased region" description="Acidic residues" evidence="1">
    <location>
        <begin position="120"/>
        <end position="134"/>
    </location>
</feature>
<feature type="compositionally biased region" description="Low complexity" evidence="1">
    <location>
        <begin position="498"/>
        <end position="508"/>
    </location>
</feature>
<evidence type="ECO:0000313" key="4">
    <source>
        <dbReference type="Proteomes" id="UP000053831"/>
    </source>
</evidence>
<feature type="compositionally biased region" description="Basic and acidic residues" evidence="1">
    <location>
        <begin position="140"/>
        <end position="230"/>
    </location>
</feature>
<feature type="compositionally biased region" description="Basic and acidic residues" evidence="1">
    <location>
        <begin position="316"/>
        <end position="347"/>
    </location>
</feature>
<dbReference type="InterPro" id="IPR036361">
    <property type="entry name" value="SAP_dom_sf"/>
</dbReference>
<feature type="domain" description="SAP" evidence="2">
    <location>
        <begin position="5"/>
        <end position="39"/>
    </location>
</feature>
<dbReference type="InterPro" id="IPR003034">
    <property type="entry name" value="SAP_dom"/>
</dbReference>
<comment type="caution">
    <text evidence="3">The sequence shown here is derived from an EMBL/GenBank/DDBJ whole genome shotgun (WGS) entry which is preliminary data.</text>
</comment>
<proteinExistence type="predicted"/>
<dbReference type="CDD" id="cd12432">
    <property type="entry name" value="RRM_ACINU"/>
    <property type="match status" value="1"/>
</dbReference>
<keyword evidence="4" id="KW-1185">Reference proteome</keyword>
<evidence type="ECO:0000256" key="1">
    <source>
        <dbReference type="SAM" id="MobiDB-lite"/>
    </source>
</evidence>
<feature type="compositionally biased region" description="Acidic residues" evidence="1">
    <location>
        <begin position="38"/>
        <end position="76"/>
    </location>
</feature>
<evidence type="ECO:0000313" key="3">
    <source>
        <dbReference type="EMBL" id="KOS21449.1"/>
    </source>
</evidence>
<organism evidence="3 4">
    <name type="scientific">Escovopsis weberi</name>
    <dbReference type="NCBI Taxonomy" id="150374"/>
    <lineage>
        <taxon>Eukaryota</taxon>
        <taxon>Fungi</taxon>
        <taxon>Dikarya</taxon>
        <taxon>Ascomycota</taxon>
        <taxon>Pezizomycotina</taxon>
        <taxon>Sordariomycetes</taxon>
        <taxon>Hypocreomycetidae</taxon>
        <taxon>Hypocreales</taxon>
        <taxon>Hypocreaceae</taxon>
        <taxon>Escovopsis</taxon>
    </lineage>
</organism>
<feature type="compositionally biased region" description="Low complexity" evidence="1">
    <location>
        <begin position="281"/>
        <end position="292"/>
    </location>
</feature>
<feature type="region of interest" description="Disordered" evidence="1">
    <location>
        <begin position="498"/>
        <end position="601"/>
    </location>
</feature>
<reference evidence="3 4" key="1">
    <citation type="submission" date="2015-07" db="EMBL/GenBank/DDBJ databases">
        <title>The genome of the fungus Escovopsis weberi, a specialized disease agent of ant agriculture.</title>
        <authorList>
            <person name="de Man T.J."/>
            <person name="Stajich J.E."/>
            <person name="Kubicek C.P."/>
            <person name="Chenthamara K."/>
            <person name="Atanasova L."/>
            <person name="Druzhinina I.S."/>
            <person name="Birnbaum S."/>
            <person name="Barribeau S.M."/>
            <person name="Teiling C."/>
            <person name="Suen G."/>
            <person name="Currie C."/>
            <person name="Gerardo N.M."/>
        </authorList>
    </citation>
    <scope>NUCLEOTIDE SEQUENCE [LARGE SCALE GENOMIC DNA]</scope>
</reference>
<dbReference type="PANTHER" id="PTHR47031:SF3">
    <property type="entry name" value="SAP DOMAIN-CONTAINING PROTEIN"/>
    <property type="match status" value="1"/>
</dbReference>
<feature type="region of interest" description="Disordered" evidence="1">
    <location>
        <begin position="664"/>
        <end position="715"/>
    </location>
</feature>
<dbReference type="Proteomes" id="UP000053831">
    <property type="component" value="Unassembled WGS sequence"/>
</dbReference>
<dbReference type="SMART" id="SM00513">
    <property type="entry name" value="SAP"/>
    <property type="match status" value="1"/>
</dbReference>
<dbReference type="InterPro" id="IPR034257">
    <property type="entry name" value="Acinus_RRM"/>
</dbReference>
<feature type="compositionally biased region" description="Basic and acidic residues" evidence="1">
    <location>
        <begin position="553"/>
        <end position="565"/>
    </location>
</feature>
<dbReference type="PANTHER" id="PTHR47031">
    <property type="entry name" value="SAP DNA-BINDING DOMAIN-CONTAINING PROTEIN"/>
    <property type="match status" value="1"/>
</dbReference>
<feature type="compositionally biased region" description="Basic and acidic residues" evidence="1">
    <location>
        <begin position="86"/>
        <end position="97"/>
    </location>
</feature>
<gene>
    <name evidence="3" type="ORF">ESCO_005175</name>
</gene>
<evidence type="ECO:0000259" key="2">
    <source>
        <dbReference type="PROSITE" id="PS50800"/>
    </source>
</evidence>
<feature type="compositionally biased region" description="Basic and acidic residues" evidence="1">
    <location>
        <begin position="27"/>
        <end position="37"/>
    </location>
</feature>
<dbReference type="PROSITE" id="PS50800">
    <property type="entry name" value="SAP"/>
    <property type="match status" value="1"/>
</dbReference>
<dbReference type="Pfam" id="PF02037">
    <property type="entry name" value="SAP"/>
    <property type="match status" value="1"/>
</dbReference>
<feature type="region of interest" description="Disordered" evidence="1">
    <location>
        <begin position="19"/>
        <end position="348"/>
    </location>
</feature>
<feature type="compositionally biased region" description="Low complexity" evidence="1">
    <location>
        <begin position="577"/>
        <end position="589"/>
    </location>
</feature>
<dbReference type="AlphaFoldDB" id="A0A0M9VVX2"/>
<accession>A0A0M9VVX2</accession>
<protein>
    <submittedName>
        <fullName evidence="3">Apoptotic chromatin condensation inducer in the nucleus</fullName>
    </submittedName>
</protein>
<sequence length="715" mass="79692">MATDWAKLKVVDLKAELKRRGLPQHGLKTELIARLDAADIEDAQVGEEEEEEEEEEVDEQQEEEEEALPEEVEMKEEQDQQQGQEQQKDEVATKEEAAPAPAEDDAPAPVEDHPQPAATEIDEPRDELVNDQENEPTTTTKEERAATPERTEVEVEAEVEMRDAETRDESHDEKTTEQGPAGDRDEQQQEQHQPEPKSGDEKTSEQPAVRDTHDRETTPAADRPTDEKQASEAPPETVPGSQKRKQRSASPTPNEDEISRKRARTETTANRDRAHEDETAGARAEPAAAPSAMEVDVEAAVESKIAPEVKATAGDRIAHYGDDNDDDDRRRRYDEPARDREAKRAEASAEAVEDMEYERDVPPAVHPATPALYISNLMRPLRPDDVQSHLAGLASTNFDADEALDDIVTRFHLDQIRTHAFAVFRSTSAAARVRTALHGRVWPDESNRKPLSVDFVPPEKVGEWIDIEESSGNGRSGTRWEIAYREGPDGAIEAVLESGPAASAASRSHPPPPPPPPGGKPLGPRGFAGDSSYHHSQHPNPNSSNAIPVGPRGQRDQRDQRDPYHPHHHPPPPTGPRAPRGGPRAPPTALGGVVEETRARPSIPFQLVAPDVAARRIDNMRSFYSRDTHRDFGREINRYSFEDGDAFVDRGKEVFEGIRPPYRERAIERERRAGGRHGGDRYLPGREASSSNGDDRRFRYDDDRPSRYGGSDWRR</sequence>
<feature type="compositionally biased region" description="Basic and acidic residues" evidence="1">
    <location>
        <begin position="269"/>
        <end position="280"/>
    </location>
</feature>
<feature type="compositionally biased region" description="Pro residues" evidence="1">
    <location>
        <begin position="509"/>
        <end position="519"/>
    </location>
</feature>
<dbReference type="SUPFAM" id="SSF68906">
    <property type="entry name" value="SAP domain"/>
    <property type="match status" value="1"/>
</dbReference>
<feature type="compositionally biased region" description="Basic and acidic residues" evidence="1">
    <location>
        <begin position="693"/>
        <end position="715"/>
    </location>
</feature>
<feature type="compositionally biased region" description="Basic and acidic residues" evidence="1">
    <location>
        <begin position="664"/>
        <end position="684"/>
    </location>
</feature>